<keyword evidence="5" id="KW-0175">Coiled coil</keyword>
<accession>A0A1U7RAR2</accession>
<keyword evidence="2 4" id="KW-0863">Zinc-finger</keyword>
<sequence>MAAENHIQCLQDAATCSICLEFFKDPVMITDCGHNFCQVCITQCEEGLHTDIFCPQCRETFPQRNLRPNRQLVTVTDVAKRLSMRAAERGERVCEEHGEALKLFCETDQKPLCLICRESWAHQAHAVAPIQEAAQWYKKQIQMHLENLMEERRRLEELKLSETQKHQKYQQKAAAERQKIVSEFEQLRQFLEEQEQLLLSWLGELGKEIEKSQEETGTKLSEQISHLNSLIREMEEKCQQPPSDLLQDIRSSLRRYKRGEFQLLGMISPGLEIRLRNLSEQNLTLKETFRKFQDALPSDLERGMGEPQGSYSKVKVTLDPNTAHPWLSLSEDWTSVRGADIQQDRPDMPERFDMWCCVLGREGFTSGKHCWEVEVGKGEGWALGVARESVRRKGQISRNPEGGIWAVQWWEGDFWALTAPGPTPLSLKQLPRRVRVYLDYEGGKVAFLDADTEDLIYTFPPALFAGGKIHPWLWVCRGSQLTL</sequence>
<reference evidence="10" key="1">
    <citation type="submission" date="2025-08" db="UniProtKB">
        <authorList>
            <consortium name="RefSeq"/>
        </authorList>
    </citation>
    <scope>IDENTIFICATION</scope>
</reference>
<dbReference type="Pfam" id="PF13445">
    <property type="entry name" value="zf-RING_UBOX"/>
    <property type="match status" value="1"/>
</dbReference>
<name>A0A1U7RAR2_ALLSI</name>
<dbReference type="InterPro" id="IPR003877">
    <property type="entry name" value="SPRY_dom"/>
</dbReference>
<dbReference type="CDD" id="cd19760">
    <property type="entry name" value="Bbox2_TRIM4-like"/>
    <property type="match status" value="1"/>
</dbReference>
<dbReference type="SMART" id="SM00336">
    <property type="entry name" value="BBOX"/>
    <property type="match status" value="1"/>
</dbReference>
<feature type="coiled-coil region" evidence="5">
    <location>
        <begin position="138"/>
        <end position="172"/>
    </location>
</feature>
<evidence type="ECO:0000256" key="4">
    <source>
        <dbReference type="PROSITE-ProRule" id="PRU00024"/>
    </source>
</evidence>
<dbReference type="Pfam" id="PF00643">
    <property type="entry name" value="zf-B_box"/>
    <property type="match status" value="1"/>
</dbReference>
<dbReference type="SUPFAM" id="SSF57850">
    <property type="entry name" value="RING/U-box"/>
    <property type="match status" value="1"/>
</dbReference>
<dbReference type="Gene3D" id="2.60.120.920">
    <property type="match status" value="1"/>
</dbReference>
<dbReference type="InterPro" id="IPR006574">
    <property type="entry name" value="PRY"/>
</dbReference>
<feature type="domain" description="B30.2/SPRY" evidence="8">
    <location>
        <begin position="296"/>
        <end position="483"/>
    </location>
</feature>
<dbReference type="GeneID" id="102369116"/>
<dbReference type="PRINTS" id="PR01407">
    <property type="entry name" value="BUTYPHLNCDUF"/>
</dbReference>
<dbReference type="Gene3D" id="3.30.160.60">
    <property type="entry name" value="Classic Zinc Finger"/>
    <property type="match status" value="1"/>
</dbReference>
<evidence type="ECO:0000256" key="5">
    <source>
        <dbReference type="SAM" id="Coils"/>
    </source>
</evidence>
<keyword evidence="9" id="KW-1185">Reference proteome</keyword>
<dbReference type="InterPro" id="IPR013320">
    <property type="entry name" value="ConA-like_dom_sf"/>
</dbReference>
<evidence type="ECO:0000259" key="7">
    <source>
        <dbReference type="PROSITE" id="PS50119"/>
    </source>
</evidence>
<dbReference type="InterPro" id="IPR017907">
    <property type="entry name" value="Znf_RING_CS"/>
</dbReference>
<dbReference type="KEGG" id="asn:102369116"/>
<dbReference type="InterPro" id="IPR003879">
    <property type="entry name" value="Butyrophylin_SPRY"/>
</dbReference>
<dbReference type="Proteomes" id="UP000189705">
    <property type="component" value="Unplaced"/>
</dbReference>
<dbReference type="AlphaFoldDB" id="A0A1U7RAR2"/>
<dbReference type="InterPro" id="IPR043136">
    <property type="entry name" value="B30.2/SPRY_sf"/>
</dbReference>
<dbReference type="PROSITE" id="PS50188">
    <property type="entry name" value="B302_SPRY"/>
    <property type="match status" value="1"/>
</dbReference>
<organism evidence="9 10">
    <name type="scientific">Alligator sinensis</name>
    <name type="common">Chinese alligator</name>
    <dbReference type="NCBI Taxonomy" id="38654"/>
    <lineage>
        <taxon>Eukaryota</taxon>
        <taxon>Metazoa</taxon>
        <taxon>Chordata</taxon>
        <taxon>Craniata</taxon>
        <taxon>Vertebrata</taxon>
        <taxon>Euteleostomi</taxon>
        <taxon>Archelosauria</taxon>
        <taxon>Archosauria</taxon>
        <taxon>Crocodylia</taxon>
        <taxon>Alligatoridae</taxon>
        <taxon>Alligatorinae</taxon>
        <taxon>Alligator</taxon>
    </lineage>
</organism>
<evidence type="ECO:0000259" key="8">
    <source>
        <dbReference type="PROSITE" id="PS50188"/>
    </source>
</evidence>
<gene>
    <name evidence="10" type="primary">LOC102369116</name>
</gene>
<dbReference type="OrthoDB" id="6270329at2759"/>
<dbReference type="RefSeq" id="XP_006020383.2">
    <property type="nucleotide sequence ID" value="XM_006020321.2"/>
</dbReference>
<dbReference type="FunFam" id="2.60.120.920:FF:000004">
    <property type="entry name" value="Butyrophilin subfamily 1 member A1"/>
    <property type="match status" value="1"/>
</dbReference>
<dbReference type="GO" id="GO:0008270">
    <property type="term" value="F:zinc ion binding"/>
    <property type="evidence" value="ECO:0007669"/>
    <property type="project" value="UniProtKB-KW"/>
</dbReference>
<dbReference type="InterPro" id="IPR001841">
    <property type="entry name" value="Znf_RING"/>
</dbReference>
<dbReference type="Pfam" id="PF00622">
    <property type="entry name" value="SPRY"/>
    <property type="match status" value="1"/>
</dbReference>
<evidence type="ECO:0000313" key="10">
    <source>
        <dbReference type="RefSeq" id="XP_006020383.2"/>
    </source>
</evidence>
<dbReference type="Pfam" id="PF13765">
    <property type="entry name" value="PRY"/>
    <property type="match status" value="1"/>
</dbReference>
<dbReference type="InterPro" id="IPR001870">
    <property type="entry name" value="B30.2/SPRY"/>
</dbReference>
<evidence type="ECO:0000256" key="1">
    <source>
        <dbReference type="ARBA" id="ARBA00022723"/>
    </source>
</evidence>
<evidence type="ECO:0000313" key="9">
    <source>
        <dbReference type="Proteomes" id="UP000189705"/>
    </source>
</evidence>
<dbReference type="InterPro" id="IPR000315">
    <property type="entry name" value="Znf_B-box"/>
</dbReference>
<dbReference type="PANTHER" id="PTHR24103">
    <property type="entry name" value="E3 UBIQUITIN-PROTEIN LIGASE TRIM"/>
    <property type="match status" value="1"/>
</dbReference>
<keyword evidence="3" id="KW-0862">Zinc</keyword>
<dbReference type="InParanoid" id="A0A1U7RAR2"/>
<dbReference type="PROSITE" id="PS00518">
    <property type="entry name" value="ZF_RING_1"/>
    <property type="match status" value="1"/>
</dbReference>
<dbReference type="InterPro" id="IPR013083">
    <property type="entry name" value="Znf_RING/FYVE/PHD"/>
</dbReference>
<feature type="domain" description="B box-type" evidence="7">
    <location>
        <begin position="89"/>
        <end position="130"/>
    </location>
</feature>
<dbReference type="eggNOG" id="KOG2177">
    <property type="taxonomic scope" value="Eukaryota"/>
</dbReference>
<dbReference type="SMART" id="SM00184">
    <property type="entry name" value="RING"/>
    <property type="match status" value="1"/>
</dbReference>
<protein>
    <submittedName>
        <fullName evidence="10">Zinc finger protein RFP-like</fullName>
    </submittedName>
</protein>
<dbReference type="PROSITE" id="PS50089">
    <property type="entry name" value="ZF_RING_2"/>
    <property type="match status" value="1"/>
</dbReference>
<dbReference type="SMART" id="SM00449">
    <property type="entry name" value="SPRY"/>
    <property type="match status" value="1"/>
</dbReference>
<evidence type="ECO:0000256" key="3">
    <source>
        <dbReference type="ARBA" id="ARBA00022833"/>
    </source>
</evidence>
<keyword evidence="1" id="KW-0479">Metal-binding</keyword>
<dbReference type="InterPro" id="IPR027370">
    <property type="entry name" value="Znf-RING_euk"/>
</dbReference>
<dbReference type="SMART" id="SM00589">
    <property type="entry name" value="PRY"/>
    <property type="match status" value="1"/>
</dbReference>
<dbReference type="InterPro" id="IPR050143">
    <property type="entry name" value="TRIM/RBCC"/>
</dbReference>
<proteinExistence type="predicted"/>
<dbReference type="Gene3D" id="3.30.40.10">
    <property type="entry name" value="Zinc/RING finger domain, C3HC4 (zinc finger)"/>
    <property type="match status" value="1"/>
</dbReference>
<dbReference type="CDD" id="cd16594">
    <property type="entry name" value="RING-HC_TRIM7-like_C-IV"/>
    <property type="match status" value="1"/>
</dbReference>
<evidence type="ECO:0000259" key="6">
    <source>
        <dbReference type="PROSITE" id="PS50089"/>
    </source>
</evidence>
<dbReference type="SUPFAM" id="SSF49899">
    <property type="entry name" value="Concanavalin A-like lectins/glucanases"/>
    <property type="match status" value="1"/>
</dbReference>
<dbReference type="SUPFAM" id="SSF57845">
    <property type="entry name" value="B-box zinc-binding domain"/>
    <property type="match status" value="1"/>
</dbReference>
<evidence type="ECO:0000256" key="2">
    <source>
        <dbReference type="ARBA" id="ARBA00022771"/>
    </source>
</evidence>
<dbReference type="CDD" id="cd12888">
    <property type="entry name" value="SPRY_PRY_TRIM7_like"/>
    <property type="match status" value="1"/>
</dbReference>
<feature type="domain" description="RING-type" evidence="6">
    <location>
        <begin position="16"/>
        <end position="58"/>
    </location>
</feature>
<dbReference type="PROSITE" id="PS50119">
    <property type="entry name" value="ZF_BBOX"/>
    <property type="match status" value="1"/>
</dbReference>